<dbReference type="Gene3D" id="3.30.413.10">
    <property type="entry name" value="Sulfite Reductase Hemoprotein, domain 1"/>
    <property type="match status" value="1"/>
</dbReference>
<dbReference type="EMBL" id="CP095074">
    <property type="protein sequence ID" value="UOQ93905.1"/>
    <property type="molecule type" value="Genomic_DNA"/>
</dbReference>
<organism evidence="14 15">
    <name type="scientific">Halobacillus shinanisalinarum</name>
    <dbReference type="NCBI Taxonomy" id="2932258"/>
    <lineage>
        <taxon>Bacteria</taxon>
        <taxon>Bacillati</taxon>
        <taxon>Bacillota</taxon>
        <taxon>Bacilli</taxon>
        <taxon>Bacillales</taxon>
        <taxon>Bacillaceae</taxon>
        <taxon>Halobacillus</taxon>
    </lineage>
</organism>
<evidence type="ECO:0000256" key="9">
    <source>
        <dbReference type="ARBA" id="ARBA00023014"/>
    </source>
</evidence>
<dbReference type="InterPro" id="IPR007419">
    <property type="entry name" value="BFD-like_2Fe2S-bd_dom"/>
</dbReference>
<dbReference type="PANTHER" id="PTHR43809">
    <property type="entry name" value="NITRITE REDUCTASE (NADH) LARGE SUBUNIT"/>
    <property type="match status" value="1"/>
</dbReference>
<accession>A0ABY4H1W0</accession>
<keyword evidence="15" id="KW-1185">Reference proteome</keyword>
<evidence type="ECO:0000259" key="13">
    <source>
        <dbReference type="Pfam" id="PF04324"/>
    </source>
</evidence>
<name>A0ABY4H1W0_9BACI</name>
<evidence type="ECO:0000259" key="11">
    <source>
        <dbReference type="Pfam" id="PF01077"/>
    </source>
</evidence>
<dbReference type="InterPro" id="IPR006067">
    <property type="entry name" value="NO2/SO3_Rdtase_4Fe4S_dom"/>
</dbReference>
<comment type="cofactor">
    <cofactor evidence="2">
        <name>FAD</name>
        <dbReference type="ChEBI" id="CHEBI:57692"/>
    </cofactor>
</comment>
<dbReference type="CDD" id="cd19943">
    <property type="entry name" value="NirB_Fer2_BFD-like_1"/>
    <property type="match status" value="1"/>
</dbReference>
<feature type="domain" description="Nitrite/sulphite reductase 4Fe-4S" evidence="11">
    <location>
        <begin position="266"/>
        <end position="395"/>
    </location>
</feature>
<evidence type="ECO:0000256" key="8">
    <source>
        <dbReference type="ARBA" id="ARBA00023004"/>
    </source>
</evidence>
<dbReference type="RefSeq" id="WP_244753516.1">
    <property type="nucleotide sequence ID" value="NZ_CP095074.1"/>
</dbReference>
<dbReference type="SUPFAM" id="SSF55124">
    <property type="entry name" value="Nitrite/Sulfite reductase N-terminal domain-like"/>
    <property type="match status" value="1"/>
</dbReference>
<evidence type="ECO:0000256" key="4">
    <source>
        <dbReference type="ARBA" id="ARBA00022630"/>
    </source>
</evidence>
<dbReference type="InterPro" id="IPR052034">
    <property type="entry name" value="NasD-like"/>
</dbReference>
<feature type="domain" description="Nitrite/Sulfite reductase ferredoxin-like" evidence="12">
    <location>
        <begin position="188"/>
        <end position="250"/>
    </location>
</feature>
<evidence type="ECO:0000256" key="3">
    <source>
        <dbReference type="ARBA" id="ARBA00022617"/>
    </source>
</evidence>
<dbReference type="Proteomes" id="UP000831880">
    <property type="component" value="Chromosome"/>
</dbReference>
<dbReference type="CDD" id="cd19944">
    <property type="entry name" value="NirB_Fer2_BFD-like_2"/>
    <property type="match status" value="1"/>
</dbReference>
<evidence type="ECO:0000259" key="12">
    <source>
        <dbReference type="Pfam" id="PF03460"/>
    </source>
</evidence>
<keyword evidence="8" id="KW-0408">Iron</keyword>
<keyword evidence="3" id="KW-0349">Heme</keyword>
<comment type="cofactor">
    <cofactor evidence="1">
        <name>[4Fe-4S] cluster</name>
        <dbReference type="ChEBI" id="CHEBI:49883"/>
    </cofactor>
</comment>
<evidence type="ECO:0000256" key="1">
    <source>
        <dbReference type="ARBA" id="ARBA00001966"/>
    </source>
</evidence>
<dbReference type="InterPro" id="IPR045854">
    <property type="entry name" value="NO2/SO3_Rdtase_4Fe4S_sf"/>
</dbReference>
<evidence type="ECO:0000256" key="6">
    <source>
        <dbReference type="ARBA" id="ARBA00022827"/>
    </source>
</evidence>
<keyword evidence="9" id="KW-0411">Iron-sulfur</keyword>
<evidence type="ECO:0000256" key="7">
    <source>
        <dbReference type="ARBA" id="ARBA00023002"/>
    </source>
</evidence>
<evidence type="ECO:0000256" key="2">
    <source>
        <dbReference type="ARBA" id="ARBA00001974"/>
    </source>
</evidence>
<dbReference type="Pfam" id="PF04324">
    <property type="entry name" value="Fer2_BFD"/>
    <property type="match status" value="2"/>
</dbReference>
<keyword evidence="4" id="KW-0285">Flavoprotein</keyword>
<evidence type="ECO:0000256" key="10">
    <source>
        <dbReference type="ARBA" id="ARBA00023063"/>
    </source>
</evidence>
<dbReference type="Pfam" id="PF01077">
    <property type="entry name" value="NIR_SIR"/>
    <property type="match status" value="1"/>
</dbReference>
<evidence type="ECO:0000256" key="5">
    <source>
        <dbReference type="ARBA" id="ARBA00022723"/>
    </source>
</evidence>
<evidence type="ECO:0000313" key="15">
    <source>
        <dbReference type="Proteomes" id="UP000831880"/>
    </source>
</evidence>
<dbReference type="InterPro" id="IPR036136">
    <property type="entry name" value="Nit/Sulf_reduc_fer-like_dom_sf"/>
</dbReference>
<reference evidence="14 15" key="1">
    <citation type="submission" date="2022-04" db="EMBL/GenBank/DDBJ databases">
        <title>Halobacillus sp. isolated from saltern.</title>
        <authorList>
            <person name="Won M."/>
            <person name="Lee C.-M."/>
            <person name="Woen H.-Y."/>
            <person name="Kwon S.-W."/>
        </authorList>
    </citation>
    <scope>NUCLEOTIDE SEQUENCE [LARGE SCALE GENOMIC DNA]</scope>
    <source>
        <strain evidence="14 15">SSTM10-2</strain>
    </source>
</reference>
<dbReference type="InterPro" id="IPR005117">
    <property type="entry name" value="NiRdtase/SiRdtase_haem-b_fer"/>
</dbReference>
<keyword evidence="5" id="KW-0479">Metal-binding</keyword>
<keyword evidence="10" id="KW-0534">Nitrate assimilation</keyword>
<evidence type="ECO:0000313" key="14">
    <source>
        <dbReference type="EMBL" id="UOQ93905.1"/>
    </source>
</evidence>
<proteinExistence type="predicted"/>
<dbReference type="Gene3D" id="1.10.10.1100">
    <property type="entry name" value="BFD-like [2Fe-2S]-binding domain"/>
    <property type="match status" value="1"/>
</dbReference>
<dbReference type="SUPFAM" id="SSF56014">
    <property type="entry name" value="Nitrite and sulphite reductase 4Fe-4S domain-like"/>
    <property type="match status" value="1"/>
</dbReference>
<keyword evidence="7" id="KW-0560">Oxidoreductase</keyword>
<dbReference type="PANTHER" id="PTHR43809:SF1">
    <property type="entry name" value="NITRITE REDUCTASE (NADH) LARGE SUBUNIT"/>
    <property type="match status" value="1"/>
</dbReference>
<sequence>MLFGDTREASNLLDTIIKQRVVADRDKDSLLVSTDPGDSFVASLPIEEHICTCNSVSKGSIISAVQQEKLSTVDEVRQYTKASSSCGGCKPAVSELLAYIQSDHFDEVVEQIAFCDCTTLTEEEVVWQIQMRSLVNAQEVREKLEWENKAGCPTCRPALGYYLSMIYPDYNQENEGLLFEERMRAATQSNGTLTVVPQFYGGILDTKKLRKITNVTEKYALNQIAIASDQRIHLLGVRQDELSGLLDDLNMPIRSSGESLVEPIQTNICEYACQCDQSLIMASELDEKMEFLKTPFRIKVAISACEHNGAESMTKDIGVIKVKRGWEMYVGGSNEANVRSGNLLCVVSTEQETCEMITGFIQYYRESANYLERIWQWMNRVGLIHIREALFDEEIREHLLKNFDADRSRKKAI</sequence>
<feature type="domain" description="BFD-like [2Fe-2S]-binding" evidence="13">
    <location>
        <begin position="50"/>
        <end position="98"/>
    </location>
</feature>
<gene>
    <name evidence="14" type="ORF">MUO14_02670</name>
</gene>
<keyword evidence="6" id="KW-0274">FAD</keyword>
<dbReference type="Pfam" id="PF03460">
    <property type="entry name" value="NIR_SIR_ferr"/>
    <property type="match status" value="1"/>
</dbReference>
<protein>
    <submittedName>
        <fullName evidence="14">(2Fe-2S)-binding protein</fullName>
    </submittedName>
</protein>
<dbReference type="InterPro" id="IPR041854">
    <property type="entry name" value="BFD-like_2Fe2S-bd_dom_sf"/>
</dbReference>
<feature type="domain" description="BFD-like [2Fe-2S]-binding" evidence="13">
    <location>
        <begin position="115"/>
        <end position="164"/>
    </location>
</feature>